<accession>A0A7G6X212</accession>
<dbReference type="AlphaFoldDB" id="A0A7G6X212"/>
<proteinExistence type="predicted"/>
<dbReference type="Pfam" id="PF02348">
    <property type="entry name" value="CTP_transf_3"/>
    <property type="match status" value="1"/>
</dbReference>
<name>A0A7G6X212_9ACTN</name>
<protein>
    <submittedName>
        <fullName evidence="1">NTP transferase domain-containing protein</fullName>
    </submittedName>
</protein>
<dbReference type="PANTHER" id="PTHR42866:SF1">
    <property type="entry name" value="SPORE COAT POLYSACCHARIDE BIOSYNTHESIS PROTEIN SPSF"/>
    <property type="match status" value="1"/>
</dbReference>
<dbReference type="RefSeq" id="WP_185442387.1">
    <property type="nucleotide sequence ID" value="NZ_CP043661.1"/>
</dbReference>
<dbReference type="GO" id="GO:0016740">
    <property type="term" value="F:transferase activity"/>
    <property type="evidence" value="ECO:0007669"/>
    <property type="project" value="UniProtKB-KW"/>
</dbReference>
<keyword evidence="1" id="KW-0808">Transferase</keyword>
<dbReference type="PANTHER" id="PTHR42866">
    <property type="entry name" value="3-DEOXY-MANNO-OCTULOSONATE CYTIDYLYLTRANSFERASE"/>
    <property type="match status" value="1"/>
</dbReference>
<dbReference type="Proteomes" id="UP000515563">
    <property type="component" value="Chromosome"/>
</dbReference>
<reference evidence="2" key="1">
    <citation type="submission" date="2019-09" db="EMBL/GenBank/DDBJ databases">
        <title>Antimicrobial potential of Antarctic Bacteria.</title>
        <authorList>
            <person name="Benaud N."/>
            <person name="Edwards R.J."/>
            <person name="Ferrari B.C."/>
        </authorList>
    </citation>
    <scope>NUCLEOTIDE SEQUENCE [LARGE SCALE GENOMIC DNA]</scope>
    <source>
        <strain evidence="2">SPB151</strain>
    </source>
</reference>
<organism evidence="1 2">
    <name type="scientific">Kribbella qitaiheensis</name>
    <dbReference type="NCBI Taxonomy" id="1544730"/>
    <lineage>
        <taxon>Bacteria</taxon>
        <taxon>Bacillati</taxon>
        <taxon>Actinomycetota</taxon>
        <taxon>Actinomycetes</taxon>
        <taxon>Propionibacteriales</taxon>
        <taxon>Kribbellaceae</taxon>
        <taxon>Kribbella</taxon>
    </lineage>
</organism>
<evidence type="ECO:0000313" key="2">
    <source>
        <dbReference type="Proteomes" id="UP000515563"/>
    </source>
</evidence>
<dbReference type="InterPro" id="IPR003329">
    <property type="entry name" value="Cytidylyl_trans"/>
</dbReference>
<keyword evidence="2" id="KW-1185">Reference proteome</keyword>
<dbReference type="SUPFAM" id="SSF53448">
    <property type="entry name" value="Nucleotide-diphospho-sugar transferases"/>
    <property type="match status" value="1"/>
</dbReference>
<dbReference type="InterPro" id="IPR029044">
    <property type="entry name" value="Nucleotide-diphossugar_trans"/>
</dbReference>
<dbReference type="Gene3D" id="3.90.550.10">
    <property type="entry name" value="Spore Coat Polysaccharide Biosynthesis Protein SpsA, Chain A"/>
    <property type="match status" value="1"/>
</dbReference>
<dbReference type="KEGG" id="kqi:F1D05_23130"/>
<sequence>MKIGIITQARATSTRLPAKVLLTAGGRSYLEHHLDHLQATGLPVIVATTTNEADEPIVALAGKYDVPVFRGSELDVLSRFAGAIREHELDGVVRVTSDCPLIDPEVVAAGVDRYRTEAAGNAENVYVSNCLERTYPRGMDYEIFSGARLLKADAEATLPADREHVTSYLHQNRTGDMRLVNIPWTESGSQYRLTLDTEDDRKLLATLIEDFGGAELNVADLVAIMDKHPELHALNEHIEQKKLGE</sequence>
<gene>
    <name evidence="1" type="ORF">F1D05_23130</name>
</gene>
<dbReference type="EMBL" id="CP043661">
    <property type="protein sequence ID" value="QNE20277.1"/>
    <property type="molecule type" value="Genomic_DNA"/>
</dbReference>
<dbReference type="CDD" id="cd02518">
    <property type="entry name" value="GT2_SpsF"/>
    <property type="match status" value="1"/>
</dbReference>
<reference evidence="1 2" key="2">
    <citation type="journal article" date="2020" name="Microbiol. Resour. Announc.">
        <title>Antarctic desert soil bacteria exhibit high novel natural product potential, evaluated through long-read genome sequencing and comparative genomics.</title>
        <authorList>
            <person name="Benaud N."/>
            <person name="Edwards R.J."/>
            <person name="Amos T.G."/>
            <person name="D'Agostino P.M."/>
            <person name="Gutierrez-Chavez C."/>
            <person name="Montgomery K."/>
            <person name="Nicetic I."/>
            <person name="Ferrari B.C."/>
        </authorList>
    </citation>
    <scope>NUCLEOTIDE SEQUENCE [LARGE SCALE GENOMIC DNA]</scope>
    <source>
        <strain evidence="1 2">SPB151</strain>
    </source>
</reference>
<dbReference type="GO" id="GO:0005829">
    <property type="term" value="C:cytosol"/>
    <property type="evidence" value="ECO:0007669"/>
    <property type="project" value="TreeGrafter"/>
</dbReference>
<evidence type="ECO:0000313" key="1">
    <source>
        <dbReference type="EMBL" id="QNE20277.1"/>
    </source>
</evidence>